<organism evidence="2 3">
    <name type="scientific">Trichoderma lentiforme</name>
    <dbReference type="NCBI Taxonomy" id="1567552"/>
    <lineage>
        <taxon>Eukaryota</taxon>
        <taxon>Fungi</taxon>
        <taxon>Dikarya</taxon>
        <taxon>Ascomycota</taxon>
        <taxon>Pezizomycotina</taxon>
        <taxon>Sordariomycetes</taxon>
        <taxon>Hypocreomycetidae</taxon>
        <taxon>Hypocreales</taxon>
        <taxon>Hypocreaceae</taxon>
        <taxon>Trichoderma</taxon>
    </lineage>
</organism>
<dbReference type="EMBL" id="QLNT01000020">
    <property type="protein sequence ID" value="KAF3063060.1"/>
    <property type="molecule type" value="Genomic_DNA"/>
</dbReference>
<dbReference type="Proteomes" id="UP000801864">
    <property type="component" value="Unassembled WGS sequence"/>
</dbReference>
<reference evidence="2 3" key="1">
    <citation type="submission" date="2018-06" db="EMBL/GenBank/DDBJ databases">
        <title>Genome analysis of cellulolytic fungus Trichoderma lentiforme CFAM-422.</title>
        <authorList>
            <person name="Steindorff A.S."/>
            <person name="Formighieri E.F."/>
            <person name="Midorikawa G.E.O."/>
            <person name="Tamietti M.S."/>
            <person name="Ramos E.Z."/>
            <person name="Silva A.S."/>
            <person name="Bon E.P.S."/>
            <person name="Mendes T.D."/>
            <person name="Damaso M.C.T."/>
            <person name="Favaro L.C.L."/>
        </authorList>
    </citation>
    <scope>NUCLEOTIDE SEQUENCE [LARGE SCALE GENOMIC DNA]</scope>
    <source>
        <strain evidence="2 3">CFAM-422</strain>
    </source>
</reference>
<sequence>MLRWKLRPFGSGCDKTQKLRRDAVWPQLAAGLHRAAPLGFEPLSVKRLDSIETSFPTKARVMPIAGDFAAIDGPAAGTRPLEEGLENWGEDGTEAPPRDGLDCEAELAGFETNSSVNLPVRIPKKQETTPRMVLQCFSP</sequence>
<name>A0A9P4X8G9_9HYPO</name>
<feature type="compositionally biased region" description="Acidic residues" evidence="1">
    <location>
        <begin position="83"/>
        <end position="93"/>
    </location>
</feature>
<comment type="caution">
    <text evidence="2">The sequence shown here is derived from an EMBL/GenBank/DDBJ whole genome shotgun (WGS) entry which is preliminary data.</text>
</comment>
<keyword evidence="3" id="KW-1185">Reference proteome</keyword>
<evidence type="ECO:0000256" key="1">
    <source>
        <dbReference type="SAM" id="MobiDB-lite"/>
    </source>
</evidence>
<gene>
    <name evidence="2" type="ORF">CFAM422_010342</name>
</gene>
<evidence type="ECO:0000313" key="2">
    <source>
        <dbReference type="EMBL" id="KAF3063060.1"/>
    </source>
</evidence>
<proteinExistence type="predicted"/>
<feature type="region of interest" description="Disordered" evidence="1">
    <location>
        <begin position="73"/>
        <end position="99"/>
    </location>
</feature>
<dbReference type="AlphaFoldDB" id="A0A9P4X8G9"/>
<evidence type="ECO:0000313" key="3">
    <source>
        <dbReference type="Proteomes" id="UP000801864"/>
    </source>
</evidence>
<protein>
    <submittedName>
        <fullName evidence="2">Uncharacterized protein</fullName>
    </submittedName>
</protein>
<accession>A0A9P4X8G9</accession>